<evidence type="ECO:0000259" key="7">
    <source>
        <dbReference type="Pfam" id="PF01432"/>
    </source>
</evidence>
<dbReference type="Gene3D" id="1.10.287.830">
    <property type="entry name" value="putative peptidase helix hairpin domain like"/>
    <property type="match status" value="1"/>
</dbReference>
<keyword evidence="3 6" id="KW-0378">Hydrolase</keyword>
<comment type="function">
    <text evidence="6">Has oligopeptidase activity and degrades a variety of small bioactive peptides.</text>
</comment>
<keyword evidence="4 6" id="KW-0862">Zinc</keyword>
<dbReference type="RefSeq" id="WP_338250425.1">
    <property type="nucleotide sequence ID" value="NZ_BSRI01000001.1"/>
</dbReference>
<comment type="similarity">
    <text evidence="6">Belongs to the peptidase M3B family.</text>
</comment>
<dbReference type="NCBIfam" id="TIGR00181">
    <property type="entry name" value="pepF"/>
    <property type="match status" value="1"/>
</dbReference>
<dbReference type="InterPro" id="IPR045090">
    <property type="entry name" value="Pept_M3A_M3B"/>
</dbReference>
<name>A0ABQ6FNE3_9CHLR</name>
<proteinExistence type="inferred from homology"/>
<evidence type="ECO:0000259" key="8">
    <source>
        <dbReference type="Pfam" id="PF08439"/>
    </source>
</evidence>
<comment type="caution">
    <text evidence="9">The sequence shown here is derived from an EMBL/GenBank/DDBJ whole genome shotgun (WGS) entry which is preliminary data.</text>
</comment>
<dbReference type="Gene3D" id="1.20.140.70">
    <property type="entry name" value="Oligopeptidase f, N-terminal domain"/>
    <property type="match status" value="1"/>
</dbReference>
<dbReference type="InterPro" id="IPR042088">
    <property type="entry name" value="OligoPept_F_C"/>
</dbReference>
<feature type="domain" description="Oligopeptidase F N-terminal" evidence="8">
    <location>
        <begin position="116"/>
        <end position="183"/>
    </location>
</feature>
<evidence type="ECO:0000256" key="3">
    <source>
        <dbReference type="ARBA" id="ARBA00022801"/>
    </source>
</evidence>
<dbReference type="PANTHER" id="PTHR11804:SF84">
    <property type="entry name" value="SACCHAROLYSIN"/>
    <property type="match status" value="1"/>
</dbReference>
<dbReference type="InterPro" id="IPR013647">
    <property type="entry name" value="OligopepF_N_dom"/>
</dbReference>
<keyword evidence="2 6" id="KW-0479">Metal-binding</keyword>
<sequence>MIPTPVPKRSEVSREYTWDLEGIFSCDDDWERDFQALEKRIPEFEILNGMLTQSGQMLLAVLHERDELIAEVERLLVYASMRRDENNTRRQYPQMVDRSMQLYVRITTIASSIEPEILALPQTTIHHFIMETPGLQIYAHQLHDLDRRRLHVRSSEVEAILAEFGKTTDASETIFTIMGTSDLHLPTLSDEAGRQILLTKGNYQIYRQSADSRIRRQAFEKMHSAFYNHRHAMAAVLASKVKSNIFYARQRGYDSCCQHALARYNIPLCVYDNLIDTVNKHIPLLNRYMKLRKRLLALDTLHMYDLYVPIITPLHQQEISYQQACDTILVALAPLGEHYISNLKSAIKGCWIDVYETAGKSSGAYTSGAYRSHPFVFLNFQNDYDSMYTLAHELGHALHAFYSCAHQPYVYSAPTTFLAEVASTLNEYLLTEHLLKTTSDPTRRLAVLNHSLERFRGILFRQTMFAEFEQQIHSHAEQGERLTADMLCSLYHTLNEKYYGEEVIVDELIDIEWARIPHFYRTFYVYQYATGFSAASALAQQLLRDGKPAATRYIELLCSGSSDYSIDLLKNAGVDITLQETMRGALTLCEAHLSQLEQLIP</sequence>
<dbReference type="SUPFAM" id="SSF55486">
    <property type="entry name" value="Metalloproteases ('zincins'), catalytic domain"/>
    <property type="match status" value="1"/>
</dbReference>
<evidence type="ECO:0000313" key="10">
    <source>
        <dbReference type="Proteomes" id="UP001344906"/>
    </source>
</evidence>
<dbReference type="Proteomes" id="UP001344906">
    <property type="component" value="Unassembled WGS sequence"/>
</dbReference>
<comment type="cofactor">
    <cofactor evidence="6">
        <name>Zn(2+)</name>
        <dbReference type="ChEBI" id="CHEBI:29105"/>
    </cofactor>
    <text evidence="6">Binds 1 zinc ion.</text>
</comment>
<dbReference type="EC" id="3.4.24.-" evidence="6"/>
<reference evidence="9 10" key="1">
    <citation type="submission" date="2023-02" db="EMBL/GenBank/DDBJ databases">
        <title>Dictyobacter halimunensis sp. nov., a new member of the class Ktedonobacteria from forest soil in a geothermal area.</title>
        <authorList>
            <person name="Rachmania M.K."/>
            <person name="Ningsih F."/>
            <person name="Sakai Y."/>
            <person name="Yabe S."/>
            <person name="Yokota A."/>
            <person name="Sjamsuridzal W."/>
        </authorList>
    </citation>
    <scope>NUCLEOTIDE SEQUENCE [LARGE SCALE GENOMIC DNA]</scope>
    <source>
        <strain evidence="9 10">S3.2.2.5</strain>
    </source>
</reference>
<feature type="domain" description="Peptidase M3A/M3B catalytic" evidence="7">
    <location>
        <begin position="206"/>
        <end position="584"/>
    </location>
</feature>
<dbReference type="EMBL" id="BSRI01000001">
    <property type="protein sequence ID" value="GLV55774.1"/>
    <property type="molecule type" value="Genomic_DNA"/>
</dbReference>
<accession>A0ABQ6FNE3</accession>
<gene>
    <name evidence="9" type="ORF">KDH_26180</name>
</gene>
<keyword evidence="10" id="KW-1185">Reference proteome</keyword>
<dbReference type="InterPro" id="IPR004438">
    <property type="entry name" value="Peptidase_M3B"/>
</dbReference>
<dbReference type="PANTHER" id="PTHR11804">
    <property type="entry name" value="PROTEASE M3 THIMET OLIGOPEPTIDASE-RELATED"/>
    <property type="match status" value="1"/>
</dbReference>
<protein>
    <recommendedName>
        <fullName evidence="6">Oligopeptidase F</fullName>
        <ecNumber evidence="6">3.4.24.-</ecNumber>
    </recommendedName>
</protein>
<dbReference type="Pfam" id="PF08439">
    <property type="entry name" value="Peptidase_M3_N"/>
    <property type="match status" value="1"/>
</dbReference>
<dbReference type="CDD" id="cd09608">
    <property type="entry name" value="M3B_PepF"/>
    <property type="match status" value="1"/>
</dbReference>
<dbReference type="InterPro" id="IPR001567">
    <property type="entry name" value="Pept_M3A_M3B_dom"/>
</dbReference>
<dbReference type="Gene3D" id="1.10.1370.20">
    <property type="entry name" value="Oligoendopeptidase f, C-terminal domain"/>
    <property type="match status" value="1"/>
</dbReference>
<keyword evidence="1 6" id="KW-0645">Protease</keyword>
<evidence type="ECO:0000256" key="2">
    <source>
        <dbReference type="ARBA" id="ARBA00022723"/>
    </source>
</evidence>
<evidence type="ECO:0000256" key="4">
    <source>
        <dbReference type="ARBA" id="ARBA00022833"/>
    </source>
</evidence>
<organism evidence="9 10">
    <name type="scientific">Dictyobacter halimunensis</name>
    <dbReference type="NCBI Taxonomy" id="3026934"/>
    <lineage>
        <taxon>Bacteria</taxon>
        <taxon>Bacillati</taxon>
        <taxon>Chloroflexota</taxon>
        <taxon>Ktedonobacteria</taxon>
        <taxon>Ktedonobacterales</taxon>
        <taxon>Dictyobacteraceae</taxon>
        <taxon>Dictyobacter</taxon>
    </lineage>
</organism>
<evidence type="ECO:0000256" key="5">
    <source>
        <dbReference type="ARBA" id="ARBA00023049"/>
    </source>
</evidence>
<dbReference type="Pfam" id="PF01432">
    <property type="entry name" value="Peptidase_M3"/>
    <property type="match status" value="1"/>
</dbReference>
<evidence type="ECO:0000313" key="9">
    <source>
        <dbReference type="EMBL" id="GLV55774.1"/>
    </source>
</evidence>
<keyword evidence="5 6" id="KW-0482">Metalloprotease</keyword>
<evidence type="ECO:0000256" key="6">
    <source>
        <dbReference type="RuleBase" id="RU368091"/>
    </source>
</evidence>
<evidence type="ECO:0000256" key="1">
    <source>
        <dbReference type="ARBA" id="ARBA00022670"/>
    </source>
</evidence>